<feature type="repeat" description="PPR" evidence="2">
    <location>
        <begin position="488"/>
        <end position="522"/>
    </location>
</feature>
<dbReference type="InterPro" id="IPR011990">
    <property type="entry name" value="TPR-like_helical_dom_sf"/>
</dbReference>
<dbReference type="AlphaFoldDB" id="A0A176WK94"/>
<evidence type="ECO:0000256" key="3">
    <source>
        <dbReference type="SAM" id="MobiDB-lite"/>
    </source>
</evidence>
<name>A0A176WK94_MARPO</name>
<dbReference type="Pfam" id="PF13041">
    <property type="entry name" value="PPR_2"/>
    <property type="match status" value="1"/>
</dbReference>
<evidence type="ECO:0000313" key="6">
    <source>
        <dbReference type="Proteomes" id="UP000077202"/>
    </source>
</evidence>
<feature type="repeat" description="PPR" evidence="2">
    <location>
        <begin position="523"/>
        <end position="557"/>
    </location>
</feature>
<proteinExistence type="predicted"/>
<dbReference type="InterPro" id="IPR002885">
    <property type="entry name" value="PPR_rpt"/>
</dbReference>
<dbReference type="NCBIfam" id="TIGR00756">
    <property type="entry name" value="PPR"/>
    <property type="match status" value="1"/>
</dbReference>
<dbReference type="Pfam" id="PF23276">
    <property type="entry name" value="TPR_24"/>
    <property type="match status" value="1"/>
</dbReference>
<keyword evidence="1" id="KW-0677">Repeat</keyword>
<reference evidence="5" key="1">
    <citation type="submission" date="2016-03" db="EMBL/GenBank/DDBJ databases">
        <title>Mechanisms controlling the formation of the plant cell surface in tip-growing cells are functionally conserved among land plants.</title>
        <authorList>
            <person name="Honkanen S."/>
            <person name="Jones V.A."/>
            <person name="Morieri G."/>
            <person name="Champion C."/>
            <person name="Hetherington A.J."/>
            <person name="Kelly S."/>
            <person name="Saint-Marcoux D."/>
            <person name="Proust H."/>
            <person name="Prescott H."/>
            <person name="Dolan L."/>
        </authorList>
    </citation>
    <scope>NUCLEOTIDE SEQUENCE [LARGE SCALE GENOMIC DNA]</scope>
    <source>
        <tissue evidence="5">Whole gametophyte</tissue>
    </source>
</reference>
<dbReference type="PANTHER" id="PTHR47205">
    <property type="entry name" value="OS07G0599000 PROTEIN"/>
    <property type="match status" value="1"/>
</dbReference>
<evidence type="ECO:0000256" key="2">
    <source>
        <dbReference type="PROSITE-ProRule" id="PRU00708"/>
    </source>
</evidence>
<feature type="region of interest" description="Disordered" evidence="3">
    <location>
        <begin position="79"/>
        <end position="100"/>
    </location>
</feature>
<accession>A0A176WK94</accession>
<feature type="domain" description="Pentatricopeptide repeat-containing protein-mitochondrial" evidence="4">
    <location>
        <begin position="333"/>
        <end position="478"/>
    </location>
</feature>
<sequence length="607" mass="66256">MASLRASSKCLARHLRLDRLSVQGLSRSLSSFPLSSSSSREFVTFSLSQPQGIDESVDLAHRIGEINLGAFTYGRKNFSTSASESQPPSESEVPAPQPAAGYSAVSSPLRSYSPVLSGFSVLPHPAAGLPAGLSPPSNVGSLSLEFLGREMSNLLSLGKLEETIRLFEEWVKSPGLDGKPKVPNLMVYNLLLHAKLRIGADPRNLLQVLKEMEMSEAQPDGDSYNFVIVLCALDRRLDAGLKHLQSMYNRGYVPSKTTYNELLLTATRLHRTRVAVSLLKDLKKYNVAPQVQSIAELAVAATEVDDSECALLALRVLSESELSKSVRNLTMDEGGIHAILSCAARAADIELSTEAWSMLRASFRGTKTPRPSSYHARIHALAAGGDFDTAFSTLHEMQEAYNDTEYAADTNIFSPFTSLRPLVLACTRGGAAALDAAYYKLAEMHAAGKPVALAAINCVIQGCSNIWDYDRAYQTFEAIGTTFGLMPDVHSCNALLDVFGKNRKTSEVLQIYSYMGEMGIRPDSRTYSLIIEAHVVNRDVKAAMESLDALVNAGHTPARDTMSKIQRRCVKEGDENGAREIDRLLKKMGYRDGGLKATKWQQILLVL</sequence>
<keyword evidence="6" id="KW-1185">Reference proteome</keyword>
<dbReference type="Pfam" id="PF13812">
    <property type="entry name" value="PPR_3"/>
    <property type="match status" value="1"/>
</dbReference>
<dbReference type="Gene3D" id="1.25.40.10">
    <property type="entry name" value="Tetratricopeptide repeat domain"/>
    <property type="match status" value="2"/>
</dbReference>
<dbReference type="EMBL" id="LVLJ01000668">
    <property type="protein sequence ID" value="OAE33294.1"/>
    <property type="molecule type" value="Genomic_DNA"/>
</dbReference>
<comment type="caution">
    <text evidence="5">The sequence shown here is derived from an EMBL/GenBank/DDBJ whole genome shotgun (WGS) entry which is preliminary data.</text>
</comment>
<evidence type="ECO:0000256" key="1">
    <source>
        <dbReference type="ARBA" id="ARBA00022737"/>
    </source>
</evidence>
<protein>
    <recommendedName>
        <fullName evidence="4">Pentatricopeptide repeat-containing protein-mitochondrial domain-containing protein</fullName>
    </recommendedName>
</protein>
<dbReference type="PANTHER" id="PTHR47205:SF1">
    <property type="entry name" value="OS07G0599000 PROTEIN"/>
    <property type="match status" value="1"/>
</dbReference>
<dbReference type="InterPro" id="IPR057027">
    <property type="entry name" value="TPR_mt"/>
</dbReference>
<gene>
    <name evidence="5" type="ORF">AXG93_1200s1560</name>
</gene>
<dbReference type="PROSITE" id="PS51375">
    <property type="entry name" value="PPR"/>
    <property type="match status" value="2"/>
</dbReference>
<dbReference type="InterPro" id="IPR044605">
    <property type="entry name" value="At1g26460-like"/>
</dbReference>
<organism evidence="5 6">
    <name type="scientific">Marchantia polymorpha subsp. ruderalis</name>
    <dbReference type="NCBI Taxonomy" id="1480154"/>
    <lineage>
        <taxon>Eukaryota</taxon>
        <taxon>Viridiplantae</taxon>
        <taxon>Streptophyta</taxon>
        <taxon>Embryophyta</taxon>
        <taxon>Marchantiophyta</taxon>
        <taxon>Marchantiopsida</taxon>
        <taxon>Marchantiidae</taxon>
        <taxon>Marchantiales</taxon>
        <taxon>Marchantiaceae</taxon>
        <taxon>Marchantia</taxon>
    </lineage>
</organism>
<feature type="compositionally biased region" description="Low complexity" evidence="3">
    <location>
        <begin position="81"/>
        <end position="100"/>
    </location>
</feature>
<dbReference type="Proteomes" id="UP000077202">
    <property type="component" value="Unassembled WGS sequence"/>
</dbReference>
<evidence type="ECO:0000259" key="4">
    <source>
        <dbReference type="Pfam" id="PF23276"/>
    </source>
</evidence>
<evidence type="ECO:0000313" key="5">
    <source>
        <dbReference type="EMBL" id="OAE33294.1"/>
    </source>
</evidence>